<dbReference type="InterPro" id="IPR018739">
    <property type="entry name" value="DUF2281"/>
</dbReference>
<proteinExistence type="predicted"/>
<protein>
    <recommendedName>
        <fullName evidence="1">DUF2281 domain-containing protein</fullName>
    </recommendedName>
</protein>
<evidence type="ECO:0000313" key="2">
    <source>
        <dbReference type="EMBL" id="GAA3992212.1"/>
    </source>
</evidence>
<organism evidence="2 3">
    <name type="scientific">Mucilaginibacter dorajii</name>
    <dbReference type="NCBI Taxonomy" id="692994"/>
    <lineage>
        <taxon>Bacteria</taxon>
        <taxon>Pseudomonadati</taxon>
        <taxon>Bacteroidota</taxon>
        <taxon>Sphingobacteriia</taxon>
        <taxon>Sphingobacteriales</taxon>
        <taxon>Sphingobacteriaceae</taxon>
        <taxon>Mucilaginibacter</taxon>
    </lineage>
</organism>
<gene>
    <name evidence="2" type="ORF">GCM10022210_52330</name>
</gene>
<comment type="caution">
    <text evidence="2">The sequence shown here is derived from an EMBL/GenBank/DDBJ whole genome shotgun (WGS) entry which is preliminary data.</text>
</comment>
<accession>A0ABP7R3Y3</accession>
<name>A0ABP7R3Y3_9SPHI</name>
<dbReference type="RefSeq" id="WP_259097531.1">
    <property type="nucleotide sequence ID" value="NZ_BAAAZC010000048.1"/>
</dbReference>
<reference evidence="3" key="1">
    <citation type="journal article" date="2019" name="Int. J. Syst. Evol. Microbiol.">
        <title>The Global Catalogue of Microorganisms (GCM) 10K type strain sequencing project: providing services to taxonomists for standard genome sequencing and annotation.</title>
        <authorList>
            <consortium name="The Broad Institute Genomics Platform"/>
            <consortium name="The Broad Institute Genome Sequencing Center for Infectious Disease"/>
            <person name="Wu L."/>
            <person name="Ma J."/>
        </authorList>
    </citation>
    <scope>NUCLEOTIDE SEQUENCE [LARGE SCALE GENOMIC DNA]</scope>
    <source>
        <strain evidence="3">JCM 16601</strain>
    </source>
</reference>
<feature type="domain" description="DUF2281" evidence="1">
    <location>
        <begin position="37"/>
        <end position="70"/>
    </location>
</feature>
<evidence type="ECO:0000313" key="3">
    <source>
        <dbReference type="Proteomes" id="UP001500742"/>
    </source>
</evidence>
<dbReference type="Proteomes" id="UP001500742">
    <property type="component" value="Unassembled WGS sequence"/>
</dbReference>
<evidence type="ECO:0000259" key="1">
    <source>
        <dbReference type="Pfam" id="PF10047"/>
    </source>
</evidence>
<sequence length="71" mass="8344">MISVALKKKLEKLSLAQQNKIEKEIDVWLKEESELKLVDNKTSVRGYGSLKDKIWMSDDFDESLESFKDYM</sequence>
<dbReference type="Pfam" id="PF10047">
    <property type="entry name" value="DUF2281"/>
    <property type="match status" value="1"/>
</dbReference>
<keyword evidence="3" id="KW-1185">Reference proteome</keyword>
<dbReference type="EMBL" id="BAAAZC010000048">
    <property type="protein sequence ID" value="GAA3992212.1"/>
    <property type="molecule type" value="Genomic_DNA"/>
</dbReference>